<dbReference type="InterPro" id="IPR004484">
    <property type="entry name" value="CbiA/CobB_synth"/>
</dbReference>
<keyword evidence="3" id="KW-0169">Cobalamin biosynthesis</keyword>
<evidence type="ECO:0000256" key="5">
    <source>
        <dbReference type="ARBA" id="ARBA00022741"/>
    </source>
</evidence>
<evidence type="ECO:0000256" key="6">
    <source>
        <dbReference type="ARBA" id="ARBA00022840"/>
    </source>
</evidence>
<proteinExistence type="predicted"/>
<gene>
    <name evidence="11" type="primary">cbiA1</name>
    <name evidence="11" type="ORF">RSDT_0433</name>
</gene>
<evidence type="ECO:0000313" key="11">
    <source>
        <dbReference type="EMBL" id="BAV91945.1"/>
    </source>
</evidence>
<dbReference type="SUPFAM" id="SSF52540">
    <property type="entry name" value="P-loop containing nucleoside triphosphate hydrolases"/>
    <property type="match status" value="1"/>
</dbReference>
<keyword evidence="7" id="KW-0460">Magnesium</keyword>
<reference evidence="11 12" key="1">
    <citation type="journal article" date="2017" name="ISME J.">
        <title>Genome of 'Ca. Desulfovibrio trichonymphae', an H2-oxidizing bacterium in a tripartite symbiotic system within a protist cell in the termite gut.</title>
        <authorList>
            <person name="Kuwahara H."/>
            <person name="Yuki M."/>
            <person name="Izawa K."/>
            <person name="Ohkuma M."/>
            <person name="Hongoh Y."/>
        </authorList>
    </citation>
    <scope>NUCLEOTIDE SEQUENCE [LARGE SCALE GENOMIC DNA]</scope>
    <source>
        <strain evidence="11 12">Rs-N31</strain>
    </source>
</reference>
<dbReference type="Pfam" id="PF01656">
    <property type="entry name" value="CbiA"/>
    <property type="match status" value="1"/>
</dbReference>
<dbReference type="RefSeq" id="WP_096399474.1">
    <property type="nucleotide sequence ID" value="NZ_AP017368.1"/>
</dbReference>
<evidence type="ECO:0000256" key="8">
    <source>
        <dbReference type="ARBA" id="ARBA00022962"/>
    </source>
</evidence>
<dbReference type="GO" id="GO:0042242">
    <property type="term" value="F:cobyrinic acid a,c-diamide synthase activity"/>
    <property type="evidence" value="ECO:0007669"/>
    <property type="project" value="InterPro"/>
</dbReference>
<comment type="pathway">
    <text evidence="2">Cofactor biosynthesis; adenosylcobalamin biosynthesis.</text>
</comment>
<evidence type="ECO:0000259" key="9">
    <source>
        <dbReference type="Pfam" id="PF01656"/>
    </source>
</evidence>
<feature type="domain" description="CobQ/CobB/MinD/ParA nucleotide binding" evidence="9">
    <location>
        <begin position="21"/>
        <end position="206"/>
    </location>
</feature>
<organism evidence="11 12">
    <name type="scientific">Candidatus Desulfovibrio trichonymphae</name>
    <dbReference type="NCBI Taxonomy" id="1725232"/>
    <lineage>
        <taxon>Bacteria</taxon>
        <taxon>Pseudomonadati</taxon>
        <taxon>Thermodesulfobacteriota</taxon>
        <taxon>Desulfovibrionia</taxon>
        <taxon>Desulfovibrionales</taxon>
        <taxon>Desulfovibrionaceae</taxon>
        <taxon>Desulfovibrio</taxon>
    </lineage>
</organism>
<feature type="domain" description="CobB/CobQ-like glutamine amidotransferase" evidence="10">
    <location>
        <begin position="293"/>
        <end position="483"/>
    </location>
</feature>
<dbReference type="SUPFAM" id="SSF52317">
    <property type="entry name" value="Class I glutamine amidotransferase-like"/>
    <property type="match status" value="1"/>
</dbReference>
<dbReference type="KEGG" id="dtr:RSDT_0433"/>
<dbReference type="GO" id="GO:0009236">
    <property type="term" value="P:cobalamin biosynthetic process"/>
    <property type="evidence" value="ECO:0007669"/>
    <property type="project" value="UniProtKB-KW"/>
</dbReference>
<evidence type="ECO:0000259" key="10">
    <source>
        <dbReference type="Pfam" id="PF07685"/>
    </source>
</evidence>
<evidence type="ECO:0000313" key="12">
    <source>
        <dbReference type="Proteomes" id="UP000242645"/>
    </source>
</evidence>
<dbReference type="NCBIfam" id="TIGR00379">
    <property type="entry name" value="cobB"/>
    <property type="match status" value="1"/>
</dbReference>
<keyword evidence="5" id="KW-0547">Nucleotide-binding</keyword>
<dbReference type="InterPro" id="IPR029062">
    <property type="entry name" value="Class_I_gatase-like"/>
</dbReference>
<dbReference type="NCBIfam" id="NF002204">
    <property type="entry name" value="PRK01077.1"/>
    <property type="match status" value="1"/>
</dbReference>
<dbReference type="Gene3D" id="3.40.50.880">
    <property type="match status" value="1"/>
</dbReference>
<evidence type="ECO:0000256" key="2">
    <source>
        <dbReference type="ARBA" id="ARBA00004953"/>
    </source>
</evidence>
<accession>A0A1J1DQ25</accession>
<dbReference type="PANTHER" id="PTHR43873:SF1">
    <property type="entry name" value="COBYRINATE A,C-DIAMIDE SYNTHASE"/>
    <property type="match status" value="1"/>
</dbReference>
<keyword evidence="4" id="KW-0436">Ligase</keyword>
<dbReference type="GO" id="GO:0005524">
    <property type="term" value="F:ATP binding"/>
    <property type="evidence" value="ECO:0007669"/>
    <property type="project" value="UniProtKB-KW"/>
</dbReference>
<dbReference type="Pfam" id="PF07685">
    <property type="entry name" value="GATase_3"/>
    <property type="match status" value="1"/>
</dbReference>
<evidence type="ECO:0000256" key="7">
    <source>
        <dbReference type="ARBA" id="ARBA00022842"/>
    </source>
</evidence>
<dbReference type="InterPro" id="IPR002586">
    <property type="entry name" value="CobQ/CobB/MinD/ParA_Nub-bd_dom"/>
</dbReference>
<sequence>MLTDCGLSGVNTPAVTARVCVSALSGGGGKTLFSLGLARALTQIGQTVKPFKKGPDYIDAAWLALAAGQPVTNLDPYFLSPARLRDLFVHAVTQAKAVEKSGKTVLGLVEGNRGLYDGLDTAGSCSTAALARALNCPILLSLNCTKMTRTAAALVQGVCNFEPGLTFCGLVISHVGSARHETVLRRALEYYTDMPVLGALPRLSENPLPERRMGIASFGERLSATAENALAVLASFVREHVDVAAVLAAAHCAPALREEMPFWREDAARCLSVTSGDDGDKLATRRTPLCKPRIGYVHDEALWFYYQENLDALSLSGAELTRLSLLDGAAWPRLDGLYLGGGFPEDMAAELSVSPHLSMLVALAQSGVPVYAECGGFMLLARGIERDGRLWKMSGVFPVTARFCEKPQGLGYVSARVVRENPWFPVGLALRGHEFHYSRCEWTGEAPSCVFLLEQGTGMGAIGGTFHDGLAHNNVFAAYTHIFAPSVPCWAHNFTRMALNCQREQL</sequence>
<evidence type="ECO:0000256" key="3">
    <source>
        <dbReference type="ARBA" id="ARBA00022573"/>
    </source>
</evidence>
<evidence type="ECO:0000256" key="1">
    <source>
        <dbReference type="ARBA" id="ARBA00001946"/>
    </source>
</evidence>
<dbReference type="OrthoDB" id="9764035at2"/>
<keyword evidence="8" id="KW-0315">Glutamine amidotransferase</keyword>
<dbReference type="AlphaFoldDB" id="A0A1J1DQ25"/>
<protein>
    <submittedName>
        <fullName evidence="11">Cobyrinic acid a,c-diamide synthase</fullName>
    </submittedName>
</protein>
<dbReference type="PANTHER" id="PTHR43873">
    <property type="entry name" value="COBYRINATE A,C-DIAMIDE SYNTHASE"/>
    <property type="match status" value="1"/>
</dbReference>
<dbReference type="PROSITE" id="PS51274">
    <property type="entry name" value="GATASE_COBBQ"/>
    <property type="match status" value="1"/>
</dbReference>
<evidence type="ECO:0000256" key="4">
    <source>
        <dbReference type="ARBA" id="ARBA00022598"/>
    </source>
</evidence>
<dbReference type="Proteomes" id="UP000242645">
    <property type="component" value="Chromosome"/>
</dbReference>
<comment type="cofactor">
    <cofactor evidence="1">
        <name>Mg(2+)</name>
        <dbReference type="ChEBI" id="CHEBI:18420"/>
    </cofactor>
</comment>
<dbReference type="InterPro" id="IPR011698">
    <property type="entry name" value="GATase_3"/>
</dbReference>
<dbReference type="Gene3D" id="3.40.50.300">
    <property type="entry name" value="P-loop containing nucleotide triphosphate hydrolases"/>
    <property type="match status" value="1"/>
</dbReference>
<dbReference type="InterPro" id="IPR027417">
    <property type="entry name" value="P-loop_NTPase"/>
</dbReference>
<keyword evidence="6" id="KW-0067">ATP-binding</keyword>
<name>A0A1J1DQ25_9BACT</name>
<dbReference type="EMBL" id="AP017368">
    <property type="protein sequence ID" value="BAV91945.1"/>
    <property type="molecule type" value="Genomic_DNA"/>
</dbReference>
<keyword evidence="12" id="KW-1185">Reference proteome</keyword>